<dbReference type="Pfam" id="PF07238">
    <property type="entry name" value="PilZ"/>
    <property type="match status" value="1"/>
</dbReference>
<evidence type="ECO:0000313" key="2">
    <source>
        <dbReference type="EMBL" id="QGG46272.1"/>
    </source>
</evidence>
<reference evidence="3" key="1">
    <citation type="submission" date="2019-11" db="EMBL/GenBank/DDBJ databases">
        <title>Genome sequence of Heliorestis convoluta strain HH, an alkaliphilic and minimalistic phototrophic bacterium from a soda lake in Egypt.</title>
        <authorList>
            <person name="Dewey E.D."/>
            <person name="Stokes L.M."/>
            <person name="Burchell B.M."/>
            <person name="Shaffer K.N."/>
            <person name="Huntington A.M."/>
            <person name="Baker J.M."/>
            <person name="Nadendla S."/>
            <person name="Giglio M.G."/>
            <person name="Touchman J.W."/>
            <person name="Blankenship R.E."/>
            <person name="Madigan M.T."/>
            <person name="Sattley W.M."/>
        </authorList>
    </citation>
    <scope>NUCLEOTIDE SEQUENCE [LARGE SCALE GENOMIC DNA]</scope>
    <source>
        <strain evidence="3">HH</strain>
    </source>
</reference>
<dbReference type="AlphaFoldDB" id="A0A5Q2MZB5"/>
<dbReference type="RefSeq" id="WP_162007822.1">
    <property type="nucleotide sequence ID" value="NZ_CP045875.1"/>
</dbReference>
<feature type="domain" description="PilZ" evidence="1">
    <location>
        <begin position="4"/>
        <end position="114"/>
    </location>
</feature>
<proteinExistence type="predicted"/>
<sequence>MKCRRNYIRINCSIPAIHALEGDIAHMDEWVWYDSEICNISLGGMLLSTGEKRELGEQIWIEFTVEESKSILVIGLIRYAQATVEAKGTFYKLGIQFQDILETDRDMIARYITQSQLKNIRKK</sequence>
<dbReference type="EMBL" id="CP045875">
    <property type="protein sequence ID" value="QGG46272.1"/>
    <property type="molecule type" value="Genomic_DNA"/>
</dbReference>
<dbReference type="Gene3D" id="2.40.10.220">
    <property type="entry name" value="predicted glycosyltransferase like domains"/>
    <property type="match status" value="1"/>
</dbReference>
<dbReference type="GO" id="GO:0035438">
    <property type="term" value="F:cyclic-di-GMP binding"/>
    <property type="evidence" value="ECO:0007669"/>
    <property type="project" value="InterPro"/>
</dbReference>
<accession>A0A5Q2MZB5</accession>
<dbReference type="InterPro" id="IPR009875">
    <property type="entry name" value="PilZ_domain"/>
</dbReference>
<keyword evidence="3" id="KW-1185">Reference proteome</keyword>
<organism evidence="2 3">
    <name type="scientific">Heliorestis convoluta</name>
    <dbReference type="NCBI Taxonomy" id="356322"/>
    <lineage>
        <taxon>Bacteria</taxon>
        <taxon>Bacillati</taxon>
        <taxon>Bacillota</taxon>
        <taxon>Clostridia</taxon>
        <taxon>Eubacteriales</taxon>
        <taxon>Heliobacteriaceae</taxon>
        <taxon>Heliorestis</taxon>
    </lineage>
</organism>
<dbReference type="SUPFAM" id="SSF141371">
    <property type="entry name" value="PilZ domain-like"/>
    <property type="match status" value="1"/>
</dbReference>
<evidence type="ECO:0000313" key="3">
    <source>
        <dbReference type="Proteomes" id="UP000366051"/>
    </source>
</evidence>
<evidence type="ECO:0000259" key="1">
    <source>
        <dbReference type="Pfam" id="PF07238"/>
    </source>
</evidence>
<dbReference type="Proteomes" id="UP000366051">
    <property type="component" value="Chromosome"/>
</dbReference>
<gene>
    <name evidence="2" type="ORF">FTV88_0093</name>
</gene>
<name>A0A5Q2MZB5_9FIRM</name>
<dbReference type="KEGG" id="hcv:FTV88_0093"/>
<protein>
    <submittedName>
        <fullName evidence="2">Type iv pilus assembly protein pilz, putative</fullName>
    </submittedName>
</protein>